<reference evidence="3" key="1">
    <citation type="journal article" date="2019" name="Int. J. Syst. Evol. Microbiol.">
        <title>The Global Catalogue of Microorganisms (GCM) 10K type strain sequencing project: providing services to taxonomists for standard genome sequencing and annotation.</title>
        <authorList>
            <consortium name="The Broad Institute Genomics Platform"/>
            <consortium name="The Broad Institute Genome Sequencing Center for Infectious Disease"/>
            <person name="Wu L."/>
            <person name="Ma J."/>
        </authorList>
    </citation>
    <scope>NUCLEOTIDE SEQUENCE [LARGE SCALE GENOMIC DNA]</scope>
    <source>
        <strain evidence="3">JCM 14307</strain>
    </source>
</reference>
<evidence type="ECO:0000313" key="3">
    <source>
        <dbReference type="Proteomes" id="UP001500280"/>
    </source>
</evidence>
<proteinExistence type="predicted"/>
<organism evidence="2 3">
    <name type="scientific">Kribbella yunnanensis</name>
    <dbReference type="NCBI Taxonomy" id="190194"/>
    <lineage>
        <taxon>Bacteria</taxon>
        <taxon>Bacillati</taxon>
        <taxon>Actinomycetota</taxon>
        <taxon>Actinomycetes</taxon>
        <taxon>Propionibacteriales</taxon>
        <taxon>Kribbellaceae</taxon>
        <taxon>Kribbella</taxon>
    </lineage>
</organism>
<gene>
    <name evidence="2" type="ORF">GCM10009745_24460</name>
</gene>
<feature type="compositionally biased region" description="Basic and acidic residues" evidence="1">
    <location>
        <begin position="54"/>
        <end position="68"/>
    </location>
</feature>
<evidence type="ECO:0000313" key="2">
    <source>
        <dbReference type="EMBL" id="GAA1679650.1"/>
    </source>
</evidence>
<keyword evidence="3" id="KW-1185">Reference proteome</keyword>
<sequence>MPYDGGVWLDPYVAPRLRPLPAGARIVKTTTFGQSIHIVGVDVDEYGEPLAELSGDHQPGEVPPDRPPTETAGEAEIGLSDPTRSFLGPR</sequence>
<name>A0ABP4SZC9_9ACTN</name>
<comment type="caution">
    <text evidence="2">The sequence shown here is derived from an EMBL/GenBank/DDBJ whole genome shotgun (WGS) entry which is preliminary data.</text>
</comment>
<dbReference type="EMBL" id="BAAANF010000008">
    <property type="protein sequence ID" value="GAA1679650.1"/>
    <property type="molecule type" value="Genomic_DNA"/>
</dbReference>
<evidence type="ECO:0000256" key="1">
    <source>
        <dbReference type="SAM" id="MobiDB-lite"/>
    </source>
</evidence>
<feature type="region of interest" description="Disordered" evidence="1">
    <location>
        <begin position="50"/>
        <end position="90"/>
    </location>
</feature>
<protein>
    <submittedName>
        <fullName evidence="2">Uncharacterized protein</fullName>
    </submittedName>
</protein>
<dbReference type="Proteomes" id="UP001500280">
    <property type="component" value="Unassembled WGS sequence"/>
</dbReference>
<accession>A0ABP4SZC9</accession>